<dbReference type="Proteomes" id="UP000683360">
    <property type="component" value="Unassembled WGS sequence"/>
</dbReference>
<dbReference type="EMBL" id="CAJPWZ010000365">
    <property type="protein sequence ID" value="CAG2191548.1"/>
    <property type="molecule type" value="Genomic_DNA"/>
</dbReference>
<dbReference type="InterPro" id="IPR011011">
    <property type="entry name" value="Znf_FYVE_PHD"/>
</dbReference>
<feature type="domain" description="Zinc finger PHD-type" evidence="4">
    <location>
        <begin position="82"/>
        <end position="130"/>
    </location>
</feature>
<dbReference type="Gene3D" id="3.30.40.10">
    <property type="entry name" value="Zinc/RING finger domain, C3HC4 (zinc finger)"/>
    <property type="match status" value="1"/>
</dbReference>
<evidence type="ECO:0000256" key="3">
    <source>
        <dbReference type="ARBA" id="ARBA00022833"/>
    </source>
</evidence>
<dbReference type="SMART" id="SM00249">
    <property type="entry name" value="PHD"/>
    <property type="match status" value="1"/>
</dbReference>
<dbReference type="InterPro" id="IPR019786">
    <property type="entry name" value="Zinc_finger_PHD-type_CS"/>
</dbReference>
<keyword evidence="2" id="KW-0863">Zinc-finger</keyword>
<dbReference type="GO" id="GO:0008270">
    <property type="term" value="F:zinc ion binding"/>
    <property type="evidence" value="ECO:0007669"/>
    <property type="project" value="UniProtKB-KW"/>
</dbReference>
<gene>
    <name evidence="5" type="ORF">MEDL_6773</name>
</gene>
<evidence type="ECO:0000256" key="2">
    <source>
        <dbReference type="ARBA" id="ARBA00022771"/>
    </source>
</evidence>
<evidence type="ECO:0000259" key="4">
    <source>
        <dbReference type="SMART" id="SM00249"/>
    </source>
</evidence>
<name>A0A8S3Q544_MYTED</name>
<dbReference type="OrthoDB" id="6096421at2759"/>
<evidence type="ECO:0000313" key="5">
    <source>
        <dbReference type="EMBL" id="CAG2191548.1"/>
    </source>
</evidence>
<comment type="caution">
    <text evidence="5">The sequence shown here is derived from an EMBL/GenBank/DDBJ whole genome shotgun (WGS) entry which is preliminary data.</text>
</comment>
<dbReference type="PROSITE" id="PS01359">
    <property type="entry name" value="ZF_PHD_1"/>
    <property type="match status" value="1"/>
</dbReference>
<protein>
    <recommendedName>
        <fullName evidence="4">Zinc finger PHD-type domain-containing protein</fullName>
    </recommendedName>
</protein>
<organism evidence="5 6">
    <name type="scientific">Mytilus edulis</name>
    <name type="common">Blue mussel</name>
    <dbReference type="NCBI Taxonomy" id="6550"/>
    <lineage>
        <taxon>Eukaryota</taxon>
        <taxon>Metazoa</taxon>
        <taxon>Spiralia</taxon>
        <taxon>Lophotrochozoa</taxon>
        <taxon>Mollusca</taxon>
        <taxon>Bivalvia</taxon>
        <taxon>Autobranchia</taxon>
        <taxon>Pteriomorphia</taxon>
        <taxon>Mytilida</taxon>
        <taxon>Mytiloidea</taxon>
        <taxon>Mytilidae</taxon>
        <taxon>Mytilinae</taxon>
        <taxon>Mytilus</taxon>
    </lineage>
</organism>
<dbReference type="InterPro" id="IPR013083">
    <property type="entry name" value="Znf_RING/FYVE/PHD"/>
</dbReference>
<keyword evidence="6" id="KW-1185">Reference proteome</keyword>
<sequence length="474" mass="54877">MVIESRHVIDQITDTFRLLSCSRKYTNKPDVVINTKEVEILSQVVFKKIDTGFKKLKFVKMEDVPDEIFDDFETSETETEVYCHCKSDDVADLIECEGPDCKIKFYHIRCVGLNVSIDDGPSDWVCYECLGHHKPTVVSEKEKKSSKQIKTKSGNTVKEYAFTLEKAKESAKTVVLDSLKTIRSESFCKPNDKFSDMLTVTVEKLENSNAANDNCEMLIMHIWPSVIEGDNSKQLISTRLEKKAASFHQIRGSADIKLIFISFMDNLKIENYSDRICRLVLQFLLQQLFQELMKKRHPIPSTSGEKTSVLTISESEEQALRFTAGYICRKLSRHFTKYQRNPMHAQCRDIIKNFKISESEVDTRNLLSYTKEWLILVNRGGLFSVSDSVYMFFKEMEIIIRSNLNRASSSLHVTKDELHQQIEDSESVNQAFMELMKDTESDDIKLYLLNKFITCWVNLRLKAFSNVFMYIKKN</sequence>
<evidence type="ECO:0000313" key="6">
    <source>
        <dbReference type="Proteomes" id="UP000683360"/>
    </source>
</evidence>
<keyword evidence="3" id="KW-0862">Zinc</keyword>
<accession>A0A8S3Q544</accession>
<proteinExistence type="predicted"/>
<dbReference type="AlphaFoldDB" id="A0A8S3Q544"/>
<dbReference type="InterPro" id="IPR001965">
    <property type="entry name" value="Znf_PHD"/>
</dbReference>
<keyword evidence="1" id="KW-0479">Metal-binding</keyword>
<dbReference type="SUPFAM" id="SSF57903">
    <property type="entry name" value="FYVE/PHD zinc finger"/>
    <property type="match status" value="1"/>
</dbReference>
<evidence type="ECO:0000256" key="1">
    <source>
        <dbReference type="ARBA" id="ARBA00022723"/>
    </source>
</evidence>
<reference evidence="5" key="1">
    <citation type="submission" date="2021-03" db="EMBL/GenBank/DDBJ databases">
        <authorList>
            <person name="Bekaert M."/>
        </authorList>
    </citation>
    <scope>NUCLEOTIDE SEQUENCE</scope>
</reference>